<protein>
    <submittedName>
        <fullName evidence="8">Uncharacterized protein</fullName>
    </submittedName>
</protein>
<keyword evidence="3 7" id="KW-0812">Transmembrane</keyword>
<sequence length="252" mass="28457">MVHCTSSLDFVEVHIQYIDWVQMDQAPSEEPSAPGAESPAATGHQPMGPENRWESRPNLQSPAATADQSSWCRGSSEETLENPDLLKDPQSVQNNMCDYYESGYSYGNYYSQVPCRSSNRTCYLKVWANTCYCCNLYNCNRYYLYYMFIGVNSCWDVVHMYRLLWSSVVLNVAAIFLGITDAALLRAYNKLEKKSRNIPLSPVPPPHILYNPTQHNFTDASFCPPQAPPAYPNYPIPNPVSPCTGTTAKVDY</sequence>
<dbReference type="AlphaFoldDB" id="A0AAW0NES7"/>
<name>A0AAW0NES7_9GOBI</name>
<comment type="caution">
    <text evidence="8">The sequence shown here is derived from an EMBL/GenBank/DDBJ whole genome shotgun (WGS) entry which is preliminary data.</text>
</comment>
<keyword evidence="9" id="KW-1185">Reference proteome</keyword>
<dbReference type="Pfam" id="PF14967">
    <property type="entry name" value="FAM70"/>
    <property type="match status" value="1"/>
</dbReference>
<evidence type="ECO:0000256" key="3">
    <source>
        <dbReference type="ARBA" id="ARBA00022692"/>
    </source>
</evidence>
<evidence type="ECO:0000256" key="5">
    <source>
        <dbReference type="ARBA" id="ARBA00023136"/>
    </source>
</evidence>
<feature type="compositionally biased region" description="Polar residues" evidence="6">
    <location>
        <begin position="57"/>
        <end position="73"/>
    </location>
</feature>
<gene>
    <name evidence="8" type="ORF">WMY93_019166</name>
</gene>
<evidence type="ECO:0000256" key="7">
    <source>
        <dbReference type="SAM" id="Phobius"/>
    </source>
</evidence>
<dbReference type="InterPro" id="IPR028014">
    <property type="entry name" value="TMEM255"/>
</dbReference>
<feature type="transmembrane region" description="Helical" evidence="7">
    <location>
        <begin position="143"/>
        <end position="162"/>
    </location>
</feature>
<dbReference type="GO" id="GO:0016020">
    <property type="term" value="C:membrane"/>
    <property type="evidence" value="ECO:0007669"/>
    <property type="project" value="UniProtKB-SubCell"/>
</dbReference>
<dbReference type="Proteomes" id="UP001460270">
    <property type="component" value="Unassembled WGS sequence"/>
</dbReference>
<comment type="subcellular location">
    <subcellularLocation>
        <location evidence="1">Membrane</location>
        <topology evidence="1">Multi-pass membrane protein</topology>
    </subcellularLocation>
</comment>
<evidence type="ECO:0000256" key="2">
    <source>
        <dbReference type="ARBA" id="ARBA00007903"/>
    </source>
</evidence>
<evidence type="ECO:0000313" key="9">
    <source>
        <dbReference type="Proteomes" id="UP001460270"/>
    </source>
</evidence>
<dbReference type="PANTHER" id="PTHR33721:SF3">
    <property type="entry name" value="TRANSMEMBRANE PROTEIN 255B"/>
    <property type="match status" value="1"/>
</dbReference>
<reference evidence="9" key="1">
    <citation type="submission" date="2024-04" db="EMBL/GenBank/DDBJ databases">
        <title>Salinicola lusitanus LLJ914,a marine bacterium isolated from the Okinawa Trough.</title>
        <authorList>
            <person name="Li J."/>
        </authorList>
    </citation>
    <scope>NUCLEOTIDE SEQUENCE [LARGE SCALE GENOMIC DNA]</scope>
</reference>
<evidence type="ECO:0000256" key="1">
    <source>
        <dbReference type="ARBA" id="ARBA00004141"/>
    </source>
</evidence>
<feature type="compositionally biased region" description="Low complexity" evidence="6">
    <location>
        <begin position="26"/>
        <end position="41"/>
    </location>
</feature>
<evidence type="ECO:0000256" key="4">
    <source>
        <dbReference type="ARBA" id="ARBA00022989"/>
    </source>
</evidence>
<dbReference type="EMBL" id="JBBPFD010000014">
    <property type="protein sequence ID" value="KAK7898313.1"/>
    <property type="molecule type" value="Genomic_DNA"/>
</dbReference>
<feature type="transmembrane region" description="Helical" evidence="7">
    <location>
        <begin position="168"/>
        <end position="188"/>
    </location>
</feature>
<evidence type="ECO:0000256" key="6">
    <source>
        <dbReference type="SAM" id="MobiDB-lite"/>
    </source>
</evidence>
<feature type="region of interest" description="Disordered" evidence="6">
    <location>
        <begin position="25"/>
        <end position="89"/>
    </location>
</feature>
<keyword evidence="4 7" id="KW-1133">Transmembrane helix</keyword>
<proteinExistence type="inferred from homology"/>
<accession>A0AAW0NES7</accession>
<evidence type="ECO:0000313" key="8">
    <source>
        <dbReference type="EMBL" id="KAK7898313.1"/>
    </source>
</evidence>
<comment type="similarity">
    <text evidence="2">Belongs to the TMEM255 family.</text>
</comment>
<dbReference type="PANTHER" id="PTHR33721">
    <property type="entry name" value="TRANSMEMBRANE PROTEIN 255B-LIKE"/>
    <property type="match status" value="1"/>
</dbReference>
<keyword evidence="5 7" id="KW-0472">Membrane</keyword>
<organism evidence="8 9">
    <name type="scientific">Mugilogobius chulae</name>
    <name type="common">yellowstripe goby</name>
    <dbReference type="NCBI Taxonomy" id="88201"/>
    <lineage>
        <taxon>Eukaryota</taxon>
        <taxon>Metazoa</taxon>
        <taxon>Chordata</taxon>
        <taxon>Craniata</taxon>
        <taxon>Vertebrata</taxon>
        <taxon>Euteleostomi</taxon>
        <taxon>Actinopterygii</taxon>
        <taxon>Neopterygii</taxon>
        <taxon>Teleostei</taxon>
        <taxon>Neoteleostei</taxon>
        <taxon>Acanthomorphata</taxon>
        <taxon>Gobiaria</taxon>
        <taxon>Gobiiformes</taxon>
        <taxon>Gobioidei</taxon>
        <taxon>Gobiidae</taxon>
        <taxon>Gobionellinae</taxon>
        <taxon>Mugilogobius</taxon>
    </lineage>
</organism>